<protein>
    <submittedName>
        <fullName evidence="1">Uncharacterized protein</fullName>
    </submittedName>
</protein>
<comment type="caution">
    <text evidence="1">The sequence shown here is derived from an EMBL/GenBank/DDBJ whole genome shotgun (WGS) entry which is preliminary data.</text>
</comment>
<accession>A0A9X3L5U9</accession>
<dbReference type="AlphaFoldDB" id="A0A9X3L5U9"/>
<dbReference type="RefSeq" id="WP_269920642.1">
    <property type="nucleotide sequence ID" value="NZ_JAMKBI010000001.1"/>
</dbReference>
<dbReference type="EMBL" id="JAMKBI010000001">
    <property type="protein sequence ID" value="MCZ8531968.1"/>
    <property type="molecule type" value="Genomic_DNA"/>
</dbReference>
<name>A0A9X3L5U9_9BACI</name>
<evidence type="ECO:0000313" key="1">
    <source>
        <dbReference type="EMBL" id="MCZ8531968.1"/>
    </source>
</evidence>
<reference evidence="1" key="1">
    <citation type="submission" date="2022-05" db="EMBL/GenBank/DDBJ databases">
        <authorList>
            <person name="Colautti A."/>
            <person name="Iacumin L."/>
        </authorList>
    </citation>
    <scope>NUCLEOTIDE SEQUENCE</scope>
    <source>
        <strain evidence="1">DSM 30747</strain>
    </source>
</reference>
<organism evidence="1 2">
    <name type="scientific">Psychrobacillus psychrodurans</name>
    <dbReference type="NCBI Taxonomy" id="126157"/>
    <lineage>
        <taxon>Bacteria</taxon>
        <taxon>Bacillati</taxon>
        <taxon>Bacillota</taxon>
        <taxon>Bacilli</taxon>
        <taxon>Bacillales</taxon>
        <taxon>Bacillaceae</taxon>
        <taxon>Psychrobacillus</taxon>
    </lineage>
</organism>
<gene>
    <name evidence="1" type="ORF">M9R61_01245</name>
</gene>
<dbReference type="Proteomes" id="UP001152172">
    <property type="component" value="Unassembled WGS sequence"/>
</dbReference>
<sequence length="605" mass="67711">MHKNLFTDHGIPVSAEEERTAALCKNEKGDCRFVIAAKGFVVIVNLENGHIKQVFFPENNDEYPYSSFSSDGLFYTGAANMFMVLDPFLEQFIYYEMIENGEEIVGFSFAEDRAGNIYFTSYPHCHLLCYYPLSKEIIDYGRMDDSEKYPGSVAVDQSGWAYIGIGTESKNIVAFHLERGLKKDLIIKSQRQKGTGYIHLGEDSFVYGHIGETSSPQWMKFSNGDFESISVEKLSPSFYTGTGFQKIHRYQDGNYHIESYSLSKGIIELVHRETAQTKTIHFSYTSDGAKLSTIYLGPDDYIYGTSMHPLQFFRFDSSTKKMTNFGGEVIEKGGGGNIAAYASHGNLLIGAAYAGGKLLVFDTTKKFRRSVNPKLVAQEESIHRPRCAIALKDHEHIVWGGFPGYGMIGGSLGIYRIETEENYLLTHETLVENQSTISLGELSSGDILGGTSIETPGGAESREKEARLYILNWETKKVKNSFVPIEGAGEIGQLFIDKYDCAHCLTDQSTYFVCDPYTEQILFQIDLSNWGQTVRNCFTYDLHTNTLYCLLSHTLLSVEIQGKHYVEPKVVHTLPMGATSGIVQKDSRIYYGSGSHLFSIQIGEG</sequence>
<evidence type="ECO:0000313" key="2">
    <source>
        <dbReference type="Proteomes" id="UP001152172"/>
    </source>
</evidence>
<proteinExistence type="predicted"/>
<dbReference type="SUPFAM" id="SSF101898">
    <property type="entry name" value="NHL repeat"/>
    <property type="match status" value="1"/>
</dbReference>
<keyword evidence="2" id="KW-1185">Reference proteome</keyword>